<dbReference type="Pfam" id="PF00346">
    <property type="entry name" value="Complex1_49kDa"/>
    <property type="match status" value="1"/>
</dbReference>
<dbReference type="PANTHER" id="PTHR43485:SF1">
    <property type="entry name" value="FORMATE HYDROGENLYASE SUBUNIT 5-RELATED"/>
    <property type="match status" value="1"/>
</dbReference>
<protein>
    <recommendedName>
        <fullName evidence="2">NADH-quinone oxidoreductase subunit D domain-containing protein</fullName>
    </recommendedName>
</protein>
<dbReference type="InterPro" id="IPR052197">
    <property type="entry name" value="ComplexI_49kDa-like"/>
</dbReference>
<evidence type="ECO:0000313" key="3">
    <source>
        <dbReference type="EMBL" id="QHI95830.1"/>
    </source>
</evidence>
<keyword evidence="4" id="KW-1185">Reference proteome</keyword>
<keyword evidence="1" id="KW-0560">Oxidoreductase</keyword>
<dbReference type="InterPro" id="IPR029014">
    <property type="entry name" value="NiFe-Hase_large"/>
</dbReference>
<dbReference type="AlphaFoldDB" id="A0A6P1NH23"/>
<accession>A0A6P1NH23</accession>
<gene>
    <name evidence="3" type="ORF">GT348_05845</name>
</gene>
<feature type="domain" description="NADH-quinone oxidoreductase subunit D" evidence="2">
    <location>
        <begin position="304"/>
        <end position="401"/>
    </location>
</feature>
<dbReference type="EMBL" id="CP047652">
    <property type="protein sequence ID" value="QHI95830.1"/>
    <property type="molecule type" value="Genomic_DNA"/>
</dbReference>
<dbReference type="InterPro" id="IPR037232">
    <property type="entry name" value="NADH_quin_OxRdtase_su_C/D-like"/>
</dbReference>
<reference evidence="3 4" key="1">
    <citation type="submission" date="2020-01" db="EMBL/GenBank/DDBJ databases">
        <title>Genome sequencing of strain KACC 21507.</title>
        <authorList>
            <person name="Heo J."/>
            <person name="Kim S.-J."/>
            <person name="Kim J.-S."/>
            <person name="Hong S.-B."/>
            <person name="Kwon S.-W."/>
        </authorList>
    </citation>
    <scope>NUCLEOTIDE SEQUENCE [LARGE SCALE GENOMIC DNA]</scope>
    <source>
        <strain evidence="3 4">KACC 21507</strain>
    </source>
</reference>
<dbReference type="InterPro" id="IPR001135">
    <property type="entry name" value="NADH_Q_OxRdtase_suD"/>
</dbReference>
<evidence type="ECO:0000259" key="2">
    <source>
        <dbReference type="Pfam" id="PF00346"/>
    </source>
</evidence>
<dbReference type="GO" id="GO:0016651">
    <property type="term" value="F:oxidoreductase activity, acting on NAD(P)H"/>
    <property type="evidence" value="ECO:0007669"/>
    <property type="project" value="InterPro"/>
</dbReference>
<dbReference type="KEGG" id="bomb:GT348_05845"/>
<dbReference type="PANTHER" id="PTHR43485">
    <property type="entry name" value="HYDROGENASE-4 COMPONENT G"/>
    <property type="match status" value="1"/>
</dbReference>
<dbReference type="GO" id="GO:0051287">
    <property type="term" value="F:NAD binding"/>
    <property type="evidence" value="ECO:0007669"/>
    <property type="project" value="InterPro"/>
</dbReference>
<dbReference type="SUPFAM" id="SSF143243">
    <property type="entry name" value="Nqo5-like"/>
    <property type="match status" value="1"/>
</dbReference>
<organism evidence="3 4">
    <name type="scientific">Aristophania vespae</name>
    <dbReference type="NCBI Taxonomy" id="2697033"/>
    <lineage>
        <taxon>Bacteria</taxon>
        <taxon>Pseudomonadati</taxon>
        <taxon>Pseudomonadota</taxon>
        <taxon>Alphaproteobacteria</taxon>
        <taxon>Acetobacterales</taxon>
        <taxon>Acetobacteraceae</taxon>
        <taxon>Aristophania</taxon>
    </lineage>
</organism>
<evidence type="ECO:0000313" key="4">
    <source>
        <dbReference type="Proteomes" id="UP000463975"/>
    </source>
</evidence>
<dbReference type="SUPFAM" id="SSF56762">
    <property type="entry name" value="HydB/Nqo4-like"/>
    <property type="match status" value="1"/>
</dbReference>
<sequence length="482" mass="53459">MASMSGMSQFLRKGQRIGLSHYLLESEDWTKFLSLAGRPLPLLACWADEEKATILLLEGESPVLVSTPISLRRYYAPSSHYPVASWGERIARDLWGVEALYASDDAPILDDGSWTQTWPLSKERLDVQGGGLSYPQCLHISPHCTTLPGLVGLNYELKHGYIESLTVDIASAHRGIISQLQGLTPKEALPLISRISAGGFVAHPLAFIRAYEQAQGIYPPPYERDTRLILLEIERVSLHLFDLAQTARFAKASLFATYCDQTREIIASLCSAHGMTRRLTDMIELKEGDHNTIEIVPLAQSIRDSLASRLDMLRDLYQLYASRFKNQVILSNDTAWRYAIGGVIGRASGRYIDMRRGDVGMRLEALRSSGGQGGDAHGRNLQRLTEIRDSLALISEIIANFGVEDATEPFAVTQEGIGVVEGARGDIWYWLVMENDRIKTLQIRDPALAVMTAFNEMFHGLRPDQLPFALTSLGFSPAAIAL</sequence>
<name>A0A6P1NH23_9PROT</name>
<proteinExistence type="predicted"/>
<dbReference type="Gene3D" id="1.10.645.10">
    <property type="entry name" value="Cytochrome-c3 Hydrogenase, chain B"/>
    <property type="match status" value="1"/>
</dbReference>
<dbReference type="GO" id="GO:0048038">
    <property type="term" value="F:quinone binding"/>
    <property type="evidence" value="ECO:0007669"/>
    <property type="project" value="InterPro"/>
</dbReference>
<evidence type="ECO:0000256" key="1">
    <source>
        <dbReference type="ARBA" id="ARBA00023002"/>
    </source>
</evidence>
<dbReference type="Proteomes" id="UP000463975">
    <property type="component" value="Chromosome"/>
</dbReference>